<dbReference type="CDD" id="cd17039">
    <property type="entry name" value="Ubl_ubiquitin_like"/>
    <property type="match status" value="1"/>
</dbReference>
<dbReference type="PROSITE" id="PS50053">
    <property type="entry name" value="UBIQUITIN_2"/>
    <property type="match status" value="1"/>
</dbReference>
<dbReference type="Proteomes" id="UP000775547">
    <property type="component" value="Unassembled WGS sequence"/>
</dbReference>
<keyword evidence="3" id="KW-1185">Reference proteome</keyword>
<proteinExistence type="predicted"/>
<dbReference type="EMBL" id="JABCKV010000157">
    <property type="protein sequence ID" value="KAG5642790.1"/>
    <property type="molecule type" value="Genomic_DNA"/>
</dbReference>
<dbReference type="InterPro" id="IPR000626">
    <property type="entry name" value="Ubiquitin-like_dom"/>
</dbReference>
<protein>
    <recommendedName>
        <fullName evidence="1">Ubiquitin-like domain-containing protein</fullName>
    </recommendedName>
</protein>
<reference evidence="2" key="1">
    <citation type="submission" date="2020-07" db="EMBL/GenBank/DDBJ databases">
        <authorList>
            <person name="Nieuwenhuis M."/>
            <person name="Van De Peppel L.J.J."/>
        </authorList>
    </citation>
    <scope>NUCLEOTIDE SEQUENCE</scope>
    <source>
        <strain evidence="2">AP01</strain>
        <tissue evidence="2">Mycelium</tissue>
    </source>
</reference>
<dbReference type="OrthoDB" id="5418601at2759"/>
<dbReference type="InterPro" id="IPR029071">
    <property type="entry name" value="Ubiquitin-like_domsf"/>
</dbReference>
<dbReference type="Gene3D" id="3.10.20.90">
    <property type="entry name" value="Phosphatidylinositol 3-kinase Catalytic Subunit, Chain A, domain 1"/>
    <property type="match status" value="1"/>
</dbReference>
<organism evidence="2 3">
    <name type="scientific">Asterophora parasitica</name>
    <dbReference type="NCBI Taxonomy" id="117018"/>
    <lineage>
        <taxon>Eukaryota</taxon>
        <taxon>Fungi</taxon>
        <taxon>Dikarya</taxon>
        <taxon>Basidiomycota</taxon>
        <taxon>Agaricomycotina</taxon>
        <taxon>Agaricomycetes</taxon>
        <taxon>Agaricomycetidae</taxon>
        <taxon>Agaricales</taxon>
        <taxon>Tricholomatineae</taxon>
        <taxon>Lyophyllaceae</taxon>
        <taxon>Asterophora</taxon>
    </lineage>
</organism>
<dbReference type="AlphaFoldDB" id="A0A9P7G8Q3"/>
<dbReference type="Pfam" id="PF00240">
    <property type="entry name" value="ubiquitin"/>
    <property type="match status" value="1"/>
</dbReference>
<sequence>MSQPITGEQSLSATMEQQEMGAQAAMLSATVFDLKQTIAKKSNIAAERQVLKHSGRVLYWDPVLLCFLDIRSGSTIHVIKSDNSQQNPFDPLGPLTMPIDAANLAKHSFLESYEQHLEAGVEAKEAKVKAQAEVQATEAERKKARKARDRRRDFTIYPDDLDAAEARNLEVPLQRCYTGPFCIPSSLANTLCTTLGLQGLLDQLNEIMGTSFPLSQPLAALLEACMSRNDDFGLAYSRLRPYWYSRFATVAKRMEAAEAYDKEVRREALSSDERYITTPELPPRRIWDLYSNRIIPYWWARFSENWWEQFSRESNLLPVSHAWVADEERDVVLTPINGRQWPVPIPRGLSLDQVRIELIHGHLHYSWLDVLCLRQMHDEGSEKTRLDEWKTDVPTIGNVFRLNTVVLVYLSGLGRPFRNEGYNSDRHWFNRAWTVQEVAPTLLLGGKTSSSPSRERRDRDSAFQEFWARFDGAIHSQWRTFTVSQALVAMCKRVASNPLDKIAGLISLAHPDRIPIYDTELSLEDAWAECLKVMDRGTRGHLFSWYPVAGDSRPGLSWAPSWTQAMTPHVFAARPDDKVFPTDIEYLYEEKQYVAIVVTIDDSQVLGLASSIQMSSSVSTRTGRVVITNPKSGDSQQYEVIARHNVLMDEGSRYAFLFYNVDFIRVVVVGERNDMGHVRKLCVLEFHEEVEVFAGDFEAHWDSVVLI</sequence>
<gene>
    <name evidence="2" type="ORF">DXG03_002114</name>
</gene>
<name>A0A9P7G8Q3_9AGAR</name>
<evidence type="ECO:0000313" key="2">
    <source>
        <dbReference type="EMBL" id="KAG5642790.1"/>
    </source>
</evidence>
<reference evidence="2" key="2">
    <citation type="submission" date="2021-10" db="EMBL/GenBank/DDBJ databases">
        <title>Phylogenomics reveals ancestral predisposition of the termite-cultivated fungus Termitomyces towards a domesticated lifestyle.</title>
        <authorList>
            <person name="Auxier B."/>
            <person name="Grum-Grzhimaylo A."/>
            <person name="Cardenas M.E."/>
            <person name="Lodge J.D."/>
            <person name="Laessoe T."/>
            <person name="Pedersen O."/>
            <person name="Smith M.E."/>
            <person name="Kuyper T.W."/>
            <person name="Franco-Molano E.A."/>
            <person name="Baroni T.J."/>
            <person name="Aanen D.K."/>
        </authorList>
    </citation>
    <scope>NUCLEOTIDE SEQUENCE</scope>
    <source>
        <strain evidence="2">AP01</strain>
        <tissue evidence="2">Mycelium</tissue>
    </source>
</reference>
<comment type="caution">
    <text evidence="2">The sequence shown here is derived from an EMBL/GenBank/DDBJ whole genome shotgun (WGS) entry which is preliminary data.</text>
</comment>
<feature type="domain" description="Ubiquitin-like" evidence="1">
    <location>
        <begin position="28"/>
        <end position="85"/>
    </location>
</feature>
<dbReference type="SUPFAM" id="SSF54236">
    <property type="entry name" value="Ubiquitin-like"/>
    <property type="match status" value="1"/>
</dbReference>
<evidence type="ECO:0000259" key="1">
    <source>
        <dbReference type="PROSITE" id="PS50053"/>
    </source>
</evidence>
<evidence type="ECO:0000313" key="3">
    <source>
        <dbReference type="Proteomes" id="UP000775547"/>
    </source>
</evidence>
<accession>A0A9P7G8Q3</accession>